<gene>
    <name evidence="1" type="primary">Contig6274.g6716</name>
    <name evidence="1" type="ORF">STYLEM_19325</name>
</gene>
<dbReference type="SUPFAM" id="SSF117281">
    <property type="entry name" value="Kelch motif"/>
    <property type="match status" value="1"/>
</dbReference>
<dbReference type="EMBL" id="CCKQ01018232">
    <property type="protein sequence ID" value="CDW90184.1"/>
    <property type="molecule type" value="Genomic_DNA"/>
</dbReference>
<organism evidence="1 2">
    <name type="scientific">Stylonychia lemnae</name>
    <name type="common">Ciliate</name>
    <dbReference type="NCBI Taxonomy" id="5949"/>
    <lineage>
        <taxon>Eukaryota</taxon>
        <taxon>Sar</taxon>
        <taxon>Alveolata</taxon>
        <taxon>Ciliophora</taxon>
        <taxon>Intramacronucleata</taxon>
        <taxon>Spirotrichea</taxon>
        <taxon>Stichotrichia</taxon>
        <taxon>Sporadotrichida</taxon>
        <taxon>Oxytrichidae</taxon>
        <taxon>Stylonychinae</taxon>
        <taxon>Stylonychia</taxon>
    </lineage>
</organism>
<sequence length="402" mass="47592">METFDDKGCISGQNNIKFVKIQDVYKIKNFQNYICKPCYMRYLKNQSINLIFKELSFKTYNQLDFITSKQIELMTSEFQLFLLKTQSFIKDEKEQIDKLPKTYNINILIPQNTLVEKLLDKKLHSLQFNWLTDRILFAYSNQSELDIFKLGVPNKVSQTQILSETYLKYSTDYSAIARYNNYIFIAGGHNNLTWLQYLFSYDLVSEKLVLLKNFEKSLITPTLLCNKFGSHFLKQTRGLQFFYLGQANKFTQMNYYFMPDQSSKNKLKVDFESIVEDIYLNTDSINQQLKQLNFTYSYPAMFLYQGCYLVLFGGINVFTLETTNRLLVIDIQNFDKPKVFELNQEIQKKQGQSYSDYFFGNQVLTNKVQTFRMRGEHGIYKANCKHLRNKEMLISVEKIFNF</sequence>
<evidence type="ECO:0000313" key="2">
    <source>
        <dbReference type="Proteomes" id="UP000039865"/>
    </source>
</evidence>
<proteinExistence type="predicted"/>
<dbReference type="Proteomes" id="UP000039865">
    <property type="component" value="Unassembled WGS sequence"/>
</dbReference>
<reference evidence="1 2" key="1">
    <citation type="submission" date="2014-06" db="EMBL/GenBank/DDBJ databases">
        <authorList>
            <person name="Swart Estienne"/>
        </authorList>
    </citation>
    <scope>NUCLEOTIDE SEQUENCE [LARGE SCALE GENOMIC DNA]</scope>
    <source>
        <strain evidence="1 2">130c</strain>
    </source>
</reference>
<evidence type="ECO:0008006" key="3">
    <source>
        <dbReference type="Google" id="ProtNLM"/>
    </source>
</evidence>
<protein>
    <recommendedName>
        <fullName evidence="3">Kelch motif family protein</fullName>
    </recommendedName>
</protein>
<accession>A0A078B719</accession>
<evidence type="ECO:0000313" key="1">
    <source>
        <dbReference type="EMBL" id="CDW90184.1"/>
    </source>
</evidence>
<dbReference type="InParanoid" id="A0A078B719"/>
<dbReference type="InterPro" id="IPR015915">
    <property type="entry name" value="Kelch-typ_b-propeller"/>
</dbReference>
<name>A0A078B719_STYLE</name>
<keyword evidence="2" id="KW-1185">Reference proteome</keyword>
<dbReference type="AlphaFoldDB" id="A0A078B719"/>